<dbReference type="GO" id="GO:0045296">
    <property type="term" value="F:cadherin binding"/>
    <property type="evidence" value="ECO:0007669"/>
    <property type="project" value="TreeGrafter"/>
</dbReference>
<evidence type="ECO:0000256" key="2">
    <source>
        <dbReference type="ARBA" id="ARBA00013064"/>
    </source>
</evidence>
<dbReference type="GO" id="GO:0090090">
    <property type="term" value="P:negative regulation of canonical Wnt signaling pathway"/>
    <property type="evidence" value="ECO:0007669"/>
    <property type="project" value="TreeGrafter"/>
</dbReference>
<keyword evidence="3 12" id="KW-0812">Transmembrane</keyword>
<keyword evidence="4 13" id="KW-0732">Signal</keyword>
<keyword evidence="9" id="KW-0325">Glycoprotein</keyword>
<evidence type="ECO:0000313" key="18">
    <source>
        <dbReference type="Proteomes" id="UP000287033"/>
    </source>
</evidence>
<keyword evidence="5" id="KW-0378">Hydrolase</keyword>
<comment type="catalytic activity">
    <reaction evidence="10">
        <text>O-phospho-L-tyrosyl-[protein] + H2O = L-tyrosyl-[protein] + phosphate</text>
        <dbReference type="Rhea" id="RHEA:10684"/>
        <dbReference type="Rhea" id="RHEA-COMP:10136"/>
        <dbReference type="Rhea" id="RHEA-COMP:20101"/>
        <dbReference type="ChEBI" id="CHEBI:15377"/>
        <dbReference type="ChEBI" id="CHEBI:43474"/>
        <dbReference type="ChEBI" id="CHEBI:46858"/>
        <dbReference type="ChEBI" id="CHEBI:61978"/>
        <dbReference type="EC" id="3.1.3.48"/>
    </reaction>
</comment>
<name>A0A401SSB4_CHIPU</name>
<evidence type="ECO:0000256" key="3">
    <source>
        <dbReference type="ARBA" id="ARBA00022692"/>
    </source>
</evidence>
<feature type="chain" id="PRO_5019132705" description="protein-tyrosine-phosphatase" evidence="13">
    <location>
        <begin position="30"/>
        <end position="1232"/>
    </location>
</feature>
<protein>
    <recommendedName>
        <fullName evidence="2">protein-tyrosine-phosphatase</fullName>
        <ecNumber evidence="2">3.1.3.48</ecNumber>
    </recommendedName>
</protein>
<dbReference type="PROSITE" id="PS00383">
    <property type="entry name" value="TYR_PHOSPHATASE_1"/>
    <property type="match status" value="1"/>
</dbReference>
<keyword evidence="8 12" id="KW-0472">Membrane</keyword>
<evidence type="ECO:0000259" key="16">
    <source>
        <dbReference type="PROSITE" id="PS50853"/>
    </source>
</evidence>
<dbReference type="GO" id="GO:0098982">
    <property type="term" value="C:GABA-ergic synapse"/>
    <property type="evidence" value="ECO:0007669"/>
    <property type="project" value="TreeGrafter"/>
</dbReference>
<dbReference type="SMART" id="SM00194">
    <property type="entry name" value="PTPc"/>
    <property type="match status" value="1"/>
</dbReference>
<proteinExistence type="predicted"/>
<dbReference type="InterPro" id="IPR003961">
    <property type="entry name" value="FN3_dom"/>
</dbReference>
<keyword evidence="7 12" id="KW-1133">Transmembrane helix</keyword>
<dbReference type="Pfam" id="PF00102">
    <property type="entry name" value="Y_phosphatase"/>
    <property type="match status" value="1"/>
</dbReference>
<feature type="domain" description="Fibronectin type-III" evidence="16">
    <location>
        <begin position="731"/>
        <end position="820"/>
    </location>
</feature>
<feature type="domain" description="Fibronectin type-III" evidence="16">
    <location>
        <begin position="538"/>
        <end position="640"/>
    </location>
</feature>
<dbReference type="AlphaFoldDB" id="A0A401SSB4"/>
<sequence length="1232" mass="139669">MHWELHRGAACSMVLFIACFLFAIKSAAAISATVSDDNKIIVSLQPSDVTNGSSLYYVKITQSVNLTNYKLQFKDFNSTLPPPVVFNASYHGIYYLVTLLTGSSKSTVKPVHLVAVLTKPLPVNSVAVYDYKQSPQTGVLFDIQYPKQTTNFFSRLKLSYFEGSYYRTSLHKDFLKGKLIFNTWLPGTCYSNITFQLVAEANVNRVPLMEYSAVGHEPKHHRTAPYPPSNVSMKIVYKRRQSEGEIHAGHEHYFLNTNKTADERSNAIDTEISDPTANQSAERGDNKFTNDADKKTKANWALELHPDSKEISASGSDYLDIMNVTEEDSPNVIYATTASVRSVIGPETVWLVLQWFPPKSYTAYDGFNIYIQREGNPGQVFTVENDSYVFELELQEAGKYNVNVTTVSSFGICPTRESSTKKALTFYLSSFGKWFKEITESPQNIAVKVLNSITAHVSWTHSQDNNYDSIVSIVSLSCQQQLEGQRIESHYCYKVNLSSNIIENLMPGAYYQVVVYLKNGPAVGPPSLPVTFGLKPSGVKNLILYPLGPTAVVLTWSRPYSVVFKKYVVEMYHHDPLNQNSKWKTIQDIPFTIALTTSMTVTNLQPASRYEFRVTMVSWGEPEMSCCDRSLMSYITAPLAPKITWLEYSKNLLSVSWTYGDVTTEASNSTLPYWLVVAVGRRIIKKSVPHSTMTTLLRLPPGDIYNLTVVAYTEGSSNSSAPRIIQLQPASPKSLFAVNKTQTSVTLLWVEEGVIDHYEVTCKQVGARDEGKKEEATVYSPIVTLTNLVPSTSYNCSVTSVSYERYSAPVFITVSTTVTEVNSNMVVISALAILSILLIGLLLITLFVLRRKHLQHARNCGAGIFVNFATLERDGKLPFNWRRSIFAVLALLPSCLWTDYLLAFGINPWNKYALKKRKLANPVQLDDFELYLKDMGRDSDYKFSLQFEDLKLVGQDIPHDAAELPVNRCKNRYTNILPYDFSRVKLRSLHNEEGSDYINANYIPGFNSAREYIATQGPLPETRNDFWKMIMQQKSCIIVMLTQCTERRRVKCDHYWPFNEQPVGYGDITIETVFESEPSDQAEETYQSEWIIREFNVSYADEIQRVIHYNYMAWPDHGVPTASATENILQFVQLVRQEAMERPGPIVVHCSAGVGRTGTFIALDRLMQHIQEHEYVDILGLVTEMRTYRTSMVQTEEQYIFIHRCVQLMWKKRKQQYGNSDVIYENSRPSQL</sequence>
<gene>
    <name evidence="17" type="ORF">chiPu_0011759</name>
</gene>
<comment type="subcellular location">
    <subcellularLocation>
        <location evidence="1">Membrane</location>
        <topology evidence="1">Single-pass type I membrane protein</topology>
    </subcellularLocation>
</comment>
<dbReference type="FunFam" id="3.90.190.10:FF:000009">
    <property type="entry name" value="Receptor-type tyrosine-protein phosphatase beta"/>
    <property type="match status" value="1"/>
</dbReference>
<dbReference type="InterPro" id="IPR036116">
    <property type="entry name" value="FN3_sf"/>
</dbReference>
<feature type="transmembrane region" description="Helical" evidence="12">
    <location>
        <begin position="885"/>
        <end position="906"/>
    </location>
</feature>
<evidence type="ECO:0000256" key="5">
    <source>
        <dbReference type="ARBA" id="ARBA00022801"/>
    </source>
</evidence>
<evidence type="ECO:0000256" key="12">
    <source>
        <dbReference type="SAM" id="Phobius"/>
    </source>
</evidence>
<dbReference type="Proteomes" id="UP000287033">
    <property type="component" value="Unassembled WGS sequence"/>
</dbReference>
<dbReference type="InterPro" id="IPR029021">
    <property type="entry name" value="Prot-tyrosine_phosphatase-like"/>
</dbReference>
<dbReference type="GO" id="GO:0098978">
    <property type="term" value="C:glutamatergic synapse"/>
    <property type="evidence" value="ECO:0007669"/>
    <property type="project" value="TreeGrafter"/>
</dbReference>
<dbReference type="Pfam" id="PF00041">
    <property type="entry name" value="fn3"/>
    <property type="match status" value="3"/>
</dbReference>
<evidence type="ECO:0000256" key="1">
    <source>
        <dbReference type="ARBA" id="ARBA00004479"/>
    </source>
</evidence>
<dbReference type="Gene3D" id="3.90.190.10">
    <property type="entry name" value="Protein tyrosine phosphatase superfamily"/>
    <property type="match status" value="1"/>
</dbReference>
<accession>A0A401SSB4</accession>
<evidence type="ECO:0000313" key="17">
    <source>
        <dbReference type="EMBL" id="GCC33290.1"/>
    </source>
</evidence>
<evidence type="ECO:0000256" key="9">
    <source>
        <dbReference type="ARBA" id="ARBA00023180"/>
    </source>
</evidence>
<evidence type="ECO:0000256" key="13">
    <source>
        <dbReference type="SAM" id="SignalP"/>
    </source>
</evidence>
<reference evidence="17 18" key="1">
    <citation type="journal article" date="2018" name="Nat. Ecol. Evol.">
        <title>Shark genomes provide insights into elasmobranch evolution and the origin of vertebrates.</title>
        <authorList>
            <person name="Hara Y"/>
            <person name="Yamaguchi K"/>
            <person name="Onimaru K"/>
            <person name="Kadota M"/>
            <person name="Koyanagi M"/>
            <person name="Keeley SD"/>
            <person name="Tatsumi K"/>
            <person name="Tanaka K"/>
            <person name="Motone F"/>
            <person name="Kageyama Y"/>
            <person name="Nozu R"/>
            <person name="Adachi N"/>
            <person name="Nishimura O"/>
            <person name="Nakagawa R"/>
            <person name="Tanegashima C"/>
            <person name="Kiyatake I"/>
            <person name="Matsumoto R"/>
            <person name="Murakumo K"/>
            <person name="Nishida K"/>
            <person name="Terakita A"/>
            <person name="Kuratani S"/>
            <person name="Sato K"/>
            <person name="Hyodo S Kuraku.S."/>
        </authorList>
    </citation>
    <scope>NUCLEOTIDE SEQUENCE [LARGE SCALE GENOMIC DNA]</scope>
</reference>
<dbReference type="SMART" id="SM00060">
    <property type="entry name" value="FN3"/>
    <property type="match status" value="5"/>
</dbReference>
<keyword evidence="18" id="KW-1185">Reference proteome</keyword>
<dbReference type="GO" id="GO:0004725">
    <property type="term" value="F:protein tyrosine phosphatase activity"/>
    <property type="evidence" value="ECO:0007669"/>
    <property type="project" value="UniProtKB-EC"/>
</dbReference>
<dbReference type="PROSITE" id="PS50853">
    <property type="entry name" value="FN3"/>
    <property type="match status" value="3"/>
</dbReference>
<dbReference type="Gene3D" id="2.60.40.10">
    <property type="entry name" value="Immunoglobulins"/>
    <property type="match status" value="3"/>
</dbReference>
<dbReference type="InterPro" id="IPR000242">
    <property type="entry name" value="PTP_cat"/>
</dbReference>
<evidence type="ECO:0000259" key="15">
    <source>
        <dbReference type="PROSITE" id="PS50056"/>
    </source>
</evidence>
<dbReference type="EMBL" id="BEZZ01000503">
    <property type="protein sequence ID" value="GCC33290.1"/>
    <property type="molecule type" value="Genomic_DNA"/>
</dbReference>
<dbReference type="PROSITE" id="PS50056">
    <property type="entry name" value="TYR_PHOSPHATASE_2"/>
    <property type="match status" value="1"/>
</dbReference>
<dbReference type="SUPFAM" id="SSF52799">
    <property type="entry name" value="(Phosphotyrosine protein) phosphatases II"/>
    <property type="match status" value="1"/>
</dbReference>
<dbReference type="GO" id="GO:0005886">
    <property type="term" value="C:plasma membrane"/>
    <property type="evidence" value="ECO:0007669"/>
    <property type="project" value="TreeGrafter"/>
</dbReference>
<feature type="domain" description="Fibronectin type-III" evidence="16">
    <location>
        <begin position="441"/>
        <end position="537"/>
    </location>
</feature>
<evidence type="ECO:0000256" key="8">
    <source>
        <dbReference type="ARBA" id="ARBA00023136"/>
    </source>
</evidence>
<dbReference type="GO" id="GO:0003093">
    <property type="term" value="P:regulation of glomerular filtration"/>
    <property type="evidence" value="ECO:0007669"/>
    <property type="project" value="TreeGrafter"/>
</dbReference>
<feature type="domain" description="Tyrosine-protein phosphatase" evidence="14">
    <location>
        <begin position="943"/>
        <end position="1209"/>
    </location>
</feature>
<feature type="signal peptide" evidence="13">
    <location>
        <begin position="1"/>
        <end position="29"/>
    </location>
</feature>
<feature type="region of interest" description="Disordered" evidence="11">
    <location>
        <begin position="272"/>
        <end position="291"/>
    </location>
</feature>
<dbReference type="InterPro" id="IPR058859">
    <property type="entry name" value="Fn3_R-PTP-O"/>
</dbReference>
<dbReference type="PANTHER" id="PTHR47028">
    <property type="entry name" value="RECEPTOR-TYPE TYROSINE-PROTEIN PHOSPHATASE O"/>
    <property type="match status" value="1"/>
</dbReference>
<evidence type="ECO:0000256" key="4">
    <source>
        <dbReference type="ARBA" id="ARBA00022729"/>
    </source>
</evidence>
<evidence type="ECO:0000256" key="10">
    <source>
        <dbReference type="ARBA" id="ARBA00051722"/>
    </source>
</evidence>
<evidence type="ECO:0000256" key="7">
    <source>
        <dbReference type="ARBA" id="ARBA00022989"/>
    </source>
</evidence>
<comment type="caution">
    <text evidence="17">The sequence shown here is derived from an EMBL/GenBank/DDBJ whole genome shotgun (WGS) entry which is preliminary data.</text>
</comment>
<dbReference type="GO" id="GO:0072112">
    <property type="term" value="P:podocyte differentiation"/>
    <property type="evidence" value="ECO:0007669"/>
    <property type="project" value="TreeGrafter"/>
</dbReference>
<dbReference type="SUPFAM" id="SSF49265">
    <property type="entry name" value="Fibronectin type III"/>
    <property type="match status" value="2"/>
</dbReference>
<dbReference type="SMART" id="SM00404">
    <property type="entry name" value="PTPc_motif"/>
    <property type="match status" value="1"/>
</dbReference>
<dbReference type="OMA" id="TISFITX"/>
<dbReference type="InterPro" id="IPR016130">
    <property type="entry name" value="Tyr_Pase_AS"/>
</dbReference>
<dbReference type="PANTHER" id="PTHR47028:SF1">
    <property type="entry name" value="RECEPTOR-TYPE TYROSINE-PROTEIN PHOSPHATASE O"/>
    <property type="match status" value="1"/>
</dbReference>
<dbReference type="GO" id="GO:0007411">
    <property type="term" value="P:axon guidance"/>
    <property type="evidence" value="ECO:0007669"/>
    <property type="project" value="TreeGrafter"/>
</dbReference>
<dbReference type="EC" id="3.1.3.48" evidence="2"/>
<dbReference type="Pfam" id="PF26586">
    <property type="entry name" value="Fn3_R-PTP-O"/>
    <property type="match status" value="1"/>
</dbReference>
<dbReference type="InterPro" id="IPR013783">
    <property type="entry name" value="Ig-like_fold"/>
</dbReference>
<evidence type="ECO:0000259" key="14">
    <source>
        <dbReference type="PROSITE" id="PS50055"/>
    </source>
</evidence>
<dbReference type="InterPro" id="IPR003595">
    <property type="entry name" value="Tyr_Pase_cat"/>
</dbReference>
<dbReference type="InterPro" id="IPR000387">
    <property type="entry name" value="Tyr_Pase_dom"/>
</dbReference>
<dbReference type="PRINTS" id="PR00700">
    <property type="entry name" value="PRTYPHPHTASE"/>
</dbReference>
<feature type="domain" description="Tyrosine specific protein phosphatases" evidence="15">
    <location>
        <begin position="1126"/>
        <end position="1200"/>
    </location>
</feature>
<feature type="transmembrane region" description="Helical" evidence="12">
    <location>
        <begin position="825"/>
        <end position="849"/>
    </location>
</feature>
<dbReference type="STRING" id="137246.A0A401SSB4"/>
<feature type="compositionally biased region" description="Basic and acidic residues" evidence="11">
    <location>
        <begin position="282"/>
        <end position="291"/>
    </location>
</feature>
<evidence type="ECO:0000256" key="6">
    <source>
        <dbReference type="ARBA" id="ARBA00022912"/>
    </source>
</evidence>
<evidence type="ECO:0000256" key="11">
    <source>
        <dbReference type="SAM" id="MobiDB-lite"/>
    </source>
</evidence>
<organism evidence="17 18">
    <name type="scientific">Chiloscyllium punctatum</name>
    <name type="common">Brownbanded bambooshark</name>
    <name type="synonym">Hemiscyllium punctatum</name>
    <dbReference type="NCBI Taxonomy" id="137246"/>
    <lineage>
        <taxon>Eukaryota</taxon>
        <taxon>Metazoa</taxon>
        <taxon>Chordata</taxon>
        <taxon>Craniata</taxon>
        <taxon>Vertebrata</taxon>
        <taxon>Chondrichthyes</taxon>
        <taxon>Elasmobranchii</taxon>
        <taxon>Galeomorphii</taxon>
        <taxon>Galeoidea</taxon>
        <taxon>Orectolobiformes</taxon>
        <taxon>Hemiscylliidae</taxon>
        <taxon>Chiloscyllium</taxon>
    </lineage>
</organism>
<dbReference type="OrthoDB" id="8609993at2759"/>
<dbReference type="InterPro" id="IPR042996">
    <property type="entry name" value="PTPRO"/>
</dbReference>
<dbReference type="PROSITE" id="PS51257">
    <property type="entry name" value="PROKAR_LIPOPROTEIN"/>
    <property type="match status" value="1"/>
</dbReference>
<dbReference type="PROSITE" id="PS50055">
    <property type="entry name" value="TYR_PHOSPHATASE_PTP"/>
    <property type="match status" value="1"/>
</dbReference>
<dbReference type="CDD" id="cd00063">
    <property type="entry name" value="FN3"/>
    <property type="match status" value="3"/>
</dbReference>
<dbReference type="GO" id="GO:0017147">
    <property type="term" value="F:Wnt-protein binding"/>
    <property type="evidence" value="ECO:0007669"/>
    <property type="project" value="TreeGrafter"/>
</dbReference>
<keyword evidence="6" id="KW-0904">Protein phosphatase</keyword>